<evidence type="ECO:0000313" key="2">
    <source>
        <dbReference type="EMBL" id="GID68103.1"/>
    </source>
</evidence>
<dbReference type="Pfam" id="PF13338">
    <property type="entry name" value="AbiEi_4"/>
    <property type="match status" value="1"/>
</dbReference>
<keyword evidence="3" id="KW-1185">Reference proteome</keyword>
<name>A0A919IMI7_9ACTN</name>
<reference evidence="2" key="1">
    <citation type="submission" date="2021-01" db="EMBL/GenBank/DDBJ databases">
        <title>Whole genome shotgun sequence of Actinoplanes cyaneus NBRC 14990.</title>
        <authorList>
            <person name="Komaki H."/>
            <person name="Tamura T."/>
        </authorList>
    </citation>
    <scope>NUCLEOTIDE SEQUENCE</scope>
    <source>
        <strain evidence="2">NBRC 14990</strain>
    </source>
</reference>
<evidence type="ECO:0000313" key="3">
    <source>
        <dbReference type="Proteomes" id="UP000619479"/>
    </source>
</evidence>
<dbReference type="AlphaFoldDB" id="A0A919IMI7"/>
<sequence>MTELDAISRRQRGVVTRPQALQNGMSPTDLHELIRSGHWQRLMPGIYATFAGLPPPAAMRWAAVLYSGRGAMLCHRSAAEETGLAEPVPGAVHVLIPENRRVRPHPAIVIHRSRHAPARRDPRRRPPQTRVEDTVLDLASTSAGAREAQRWITSACIRRLTTAERLADALSHRPRLIRGREIAALVAGAVRGTSELPAWPAD</sequence>
<feature type="domain" description="AbiEi antitoxin N-terminal" evidence="1">
    <location>
        <begin position="4"/>
        <end position="48"/>
    </location>
</feature>
<dbReference type="InterPro" id="IPR025159">
    <property type="entry name" value="AbiEi_N"/>
</dbReference>
<evidence type="ECO:0000259" key="1">
    <source>
        <dbReference type="Pfam" id="PF13338"/>
    </source>
</evidence>
<proteinExistence type="predicted"/>
<dbReference type="Proteomes" id="UP000619479">
    <property type="component" value="Unassembled WGS sequence"/>
</dbReference>
<dbReference type="RefSeq" id="WP_203746731.1">
    <property type="nucleotide sequence ID" value="NZ_BAAAUC010000046.1"/>
</dbReference>
<comment type="caution">
    <text evidence="2">The sequence shown here is derived from an EMBL/GenBank/DDBJ whole genome shotgun (WGS) entry which is preliminary data.</text>
</comment>
<dbReference type="EMBL" id="BOMH01000044">
    <property type="protein sequence ID" value="GID68103.1"/>
    <property type="molecule type" value="Genomic_DNA"/>
</dbReference>
<organism evidence="2 3">
    <name type="scientific">Actinoplanes cyaneus</name>
    <dbReference type="NCBI Taxonomy" id="52696"/>
    <lineage>
        <taxon>Bacteria</taxon>
        <taxon>Bacillati</taxon>
        <taxon>Actinomycetota</taxon>
        <taxon>Actinomycetes</taxon>
        <taxon>Micromonosporales</taxon>
        <taxon>Micromonosporaceae</taxon>
        <taxon>Actinoplanes</taxon>
    </lineage>
</organism>
<protein>
    <recommendedName>
        <fullName evidence="1">AbiEi antitoxin N-terminal domain-containing protein</fullName>
    </recommendedName>
</protein>
<gene>
    <name evidence="2" type="ORF">Acy02nite_59840</name>
</gene>
<accession>A0A919IMI7</accession>